<evidence type="ECO:0000256" key="1">
    <source>
        <dbReference type="SAM" id="MobiDB-lite"/>
    </source>
</evidence>
<proteinExistence type="predicted"/>
<name>A0A1I1YS60_9BACT</name>
<feature type="region of interest" description="Disordered" evidence="1">
    <location>
        <begin position="19"/>
        <end position="68"/>
    </location>
</feature>
<feature type="compositionally biased region" description="Low complexity" evidence="1">
    <location>
        <begin position="37"/>
        <end position="63"/>
    </location>
</feature>
<accession>A0A1I1YS60</accession>
<dbReference type="OrthoDB" id="5504530at2"/>
<evidence type="ECO:0000313" key="3">
    <source>
        <dbReference type="Proteomes" id="UP000199400"/>
    </source>
</evidence>
<dbReference type="RefSeq" id="WP_096328328.1">
    <property type="nucleotide sequence ID" value="NZ_FOMX01000010.1"/>
</dbReference>
<evidence type="ECO:0000313" key="2">
    <source>
        <dbReference type="EMBL" id="SFE22311.1"/>
    </source>
</evidence>
<keyword evidence="3" id="KW-1185">Reference proteome</keyword>
<sequence>MHGLLRLVACLALTACADRTPPEDDSDSDGSTAPPVGTTAAPDDPTGDDSASGDTASGDSTAGDTGGGVPGVHAGACKPVEGNTCPMGHTCCSDDPATIQGLLPNYFDPGTIDDEIGTPLFSADNNDFSDWGFCIETGGFPSPLSNGCPVPCDPRWTLEQRVDICGGSQCCPFTAVDPGKDCILDPDTGRWRTVNGGDILLKRTEWGDAHATNQDPQLESCKLLAGGDQNALTDCVRQLGVADRRGYCFSGECPCVEDLCDQKNPDWVPRCP</sequence>
<organism evidence="2 3">
    <name type="scientific">Nannocystis exedens</name>
    <dbReference type="NCBI Taxonomy" id="54"/>
    <lineage>
        <taxon>Bacteria</taxon>
        <taxon>Pseudomonadati</taxon>
        <taxon>Myxococcota</taxon>
        <taxon>Polyangia</taxon>
        <taxon>Nannocystales</taxon>
        <taxon>Nannocystaceae</taxon>
        <taxon>Nannocystis</taxon>
    </lineage>
</organism>
<dbReference type="Proteomes" id="UP000199400">
    <property type="component" value="Unassembled WGS sequence"/>
</dbReference>
<dbReference type="AlphaFoldDB" id="A0A1I1YS60"/>
<gene>
    <name evidence="2" type="ORF">SAMN02745121_03502</name>
</gene>
<reference evidence="3" key="1">
    <citation type="submission" date="2016-10" db="EMBL/GenBank/DDBJ databases">
        <authorList>
            <person name="Varghese N."/>
            <person name="Submissions S."/>
        </authorList>
    </citation>
    <scope>NUCLEOTIDE SEQUENCE [LARGE SCALE GENOMIC DNA]</scope>
    <source>
        <strain evidence="3">ATCC 25963</strain>
    </source>
</reference>
<dbReference type="EMBL" id="FOMX01000010">
    <property type="protein sequence ID" value="SFE22311.1"/>
    <property type="molecule type" value="Genomic_DNA"/>
</dbReference>
<protein>
    <submittedName>
        <fullName evidence="2">Uncharacterized protein</fullName>
    </submittedName>
</protein>